<evidence type="ECO:0000259" key="4">
    <source>
        <dbReference type="PROSITE" id="PS51192"/>
    </source>
</evidence>
<dbReference type="PANTHER" id="PTHR10799">
    <property type="entry name" value="SNF2/RAD54 HELICASE FAMILY"/>
    <property type="match status" value="1"/>
</dbReference>
<dbReference type="PROSITE" id="PS50966">
    <property type="entry name" value="ZF_SWIM"/>
    <property type="match status" value="1"/>
</dbReference>
<dbReference type="RefSeq" id="WP_074402864.1">
    <property type="nucleotide sequence ID" value="NZ_FLLU01000026.1"/>
</dbReference>
<dbReference type="SUPFAM" id="SSF52540">
    <property type="entry name" value="P-loop containing nucleoside triphosphate hydrolases"/>
    <property type="match status" value="2"/>
</dbReference>
<dbReference type="PROSITE" id="PS51192">
    <property type="entry name" value="HELICASE_ATP_BIND_1"/>
    <property type="match status" value="1"/>
</dbReference>
<dbReference type="CDD" id="cd18793">
    <property type="entry name" value="SF2_C_SNF"/>
    <property type="match status" value="1"/>
</dbReference>
<dbReference type="GO" id="GO:0008270">
    <property type="term" value="F:zinc ion binding"/>
    <property type="evidence" value="ECO:0007669"/>
    <property type="project" value="UniProtKB-KW"/>
</dbReference>
<dbReference type="InterPro" id="IPR000330">
    <property type="entry name" value="SNF2_N"/>
</dbReference>
<feature type="domain" description="SWIM-type" evidence="3">
    <location>
        <begin position="44"/>
        <end position="80"/>
    </location>
</feature>
<evidence type="ECO:0000259" key="3">
    <source>
        <dbReference type="PROSITE" id="PS50966"/>
    </source>
</evidence>
<keyword evidence="2" id="KW-0479">Metal-binding</keyword>
<dbReference type="FunFam" id="3.40.50.300:FF:000533">
    <property type="entry name" value="Helicase, Snf2 family"/>
    <property type="match status" value="1"/>
</dbReference>
<feature type="domain" description="Helicase ATP-binding" evidence="4">
    <location>
        <begin position="632"/>
        <end position="794"/>
    </location>
</feature>
<dbReference type="Pfam" id="PF00271">
    <property type="entry name" value="Helicase_C"/>
    <property type="match status" value="1"/>
</dbReference>
<accession>A0A7Z8CYR9</accession>
<comment type="caution">
    <text evidence="6">The sequence shown here is derived from an EMBL/GenBank/DDBJ whole genome shotgun (WGS) entry which is preliminary data.</text>
</comment>
<reference evidence="6 7" key="1">
    <citation type="journal article" date="2018" name="Int. J. Food Microbiol.">
        <title>Growth of Carnobacterium spp. isolated from chilled vacuum-packaged meat under relevant acidic conditions.</title>
        <authorList>
            <person name="Zhang P."/>
            <person name="Badoni M."/>
            <person name="Ganzle M."/>
            <person name="Yang X."/>
        </authorList>
    </citation>
    <scope>NUCLEOTIDE SEQUENCE [LARGE SCALE GENOMIC DNA]</scope>
    <source>
        <strain evidence="6 7">B2</strain>
    </source>
</reference>
<dbReference type="GO" id="GO:0004386">
    <property type="term" value="F:helicase activity"/>
    <property type="evidence" value="ECO:0007669"/>
    <property type="project" value="UniProtKB-KW"/>
</dbReference>
<evidence type="ECO:0000313" key="6">
    <source>
        <dbReference type="EMBL" id="TFJ24837.1"/>
    </source>
</evidence>
<dbReference type="InterPro" id="IPR049730">
    <property type="entry name" value="SNF2/RAD54-like_C"/>
</dbReference>
<dbReference type="PROSITE" id="PS51194">
    <property type="entry name" value="HELICASE_CTER"/>
    <property type="match status" value="1"/>
</dbReference>
<keyword evidence="6" id="KW-0547">Nucleotide-binding</keyword>
<evidence type="ECO:0000256" key="2">
    <source>
        <dbReference type="PROSITE-ProRule" id="PRU00325"/>
    </source>
</evidence>
<evidence type="ECO:0000313" key="7">
    <source>
        <dbReference type="Proteomes" id="UP000297938"/>
    </source>
</evidence>
<dbReference type="Proteomes" id="UP000297938">
    <property type="component" value="Unassembled WGS sequence"/>
</dbReference>
<dbReference type="Pfam" id="PF04434">
    <property type="entry name" value="SWIM"/>
    <property type="match status" value="1"/>
</dbReference>
<dbReference type="InterPro" id="IPR001650">
    <property type="entry name" value="Helicase_C-like"/>
</dbReference>
<sequence>MKWSIPERIIEQGRVYVNEKRILSITPFLEKKMWTADVMGSEIYHVELDGTTREEDFCECPYWKDHGYCKHTVAVELALKEQGVSRIITAESATAIASELPEPGHELTESFSRVFLNENRETMTAKSIKSNLSIEYKIEIKPKQATIIRNNEDLLVLSIRAGVDKLYIVKDVNQFLESAVNQGRIELKSGVTLDFKQVEITNGDQLILTYLYKQAVSNQMMGVGSKEPKSIYTNHRYLVLSPVLAEDTIKLIQEAGKLQFYVKDHKYKEVLFVEEQLPFSFELFQHEKNITLYIDNQIDAQLKNYQWFVANQVIFQPSKEQLRAFQPLQNFLQRYDGKEVKIDSIDMPDFTSYVMPLLAKIGEVSIDDDLKESFIQEPLKTAIYFSYQKDNVHAVVDFNYDHLTLSTDPSHNRLAKDDTQVIRDSQTEMRILNILKEYDYHRLETSYSKRLVRDDDFYTLFTKEIPTLEMDAEVFVDDVLDQLFLDQIDPETSIDVQNDGSLLDVKFDIKGITPTEIDQVLRSLVEKKSFHKLDNGMILSLETEGFKQVSDILNELRITKNFQQGKVELPSYRGLEIQEKLGLEDANRRKLSRKFRTLVEDLNHPDLFEVDLPKNLNASLRPYQITGFKWLKMLSKYGFGGILADDMGLGKTIQVITFILSEIEENKTNDPFLIVAPASLSYNWQHELKKFAPSIENVVVVGSAEERKELIANAKANQVLITSYPSFRQDVEQYKKQTFGTLVLDESQMVKNYHTKTAQALRELTTKKRFALSGTPIENKIEELWGIFQLIMPGFFPGIKQFKTLPYPQIAKMIQPFVLRRIKKDVLKDLPDKIETDLYSTLTKEQKTVYLAYLQRIQDSVSGMSQDEFKRNRIEILAGLTRLRQICCDPRLFIDNYEGQSGKLEQLKEMLQTAKENGQRVLLFSQFTSMLSIIEKELAEAEFETFYLNGQTKPKERLEMVNRFNEGEKEVFLISLKAGGTGLNLTGADTVILYDLWWNPAVEEQATGRAHRLGQKKVVQVWRLIAEGTIEEKINLLQQEKKALFDQVITADGSPDQQLNQLTESDIREILSIGENF</sequence>
<dbReference type="AlphaFoldDB" id="A0A7Z8CYR9"/>
<dbReference type="GO" id="GO:0016787">
    <property type="term" value="F:hydrolase activity"/>
    <property type="evidence" value="ECO:0007669"/>
    <property type="project" value="UniProtKB-KW"/>
</dbReference>
<keyword evidence="6" id="KW-0067">ATP-binding</keyword>
<dbReference type="Gene3D" id="3.40.50.10810">
    <property type="entry name" value="Tandem AAA-ATPase domain"/>
    <property type="match status" value="1"/>
</dbReference>
<evidence type="ECO:0000256" key="1">
    <source>
        <dbReference type="ARBA" id="ARBA00022801"/>
    </source>
</evidence>
<dbReference type="SMART" id="SM00487">
    <property type="entry name" value="DEXDc"/>
    <property type="match status" value="1"/>
</dbReference>
<dbReference type="InterPro" id="IPR007527">
    <property type="entry name" value="Znf_SWIM"/>
</dbReference>
<dbReference type="InterPro" id="IPR027417">
    <property type="entry name" value="P-loop_NTPase"/>
</dbReference>
<gene>
    <name evidence="6" type="ORF">CKN69_09400</name>
</gene>
<keyword evidence="1" id="KW-0378">Hydrolase</keyword>
<organism evidence="6 7">
    <name type="scientific">Carnobacterium divergens</name>
    <name type="common">Lactobacillus divergens</name>
    <dbReference type="NCBI Taxonomy" id="2748"/>
    <lineage>
        <taxon>Bacteria</taxon>
        <taxon>Bacillati</taxon>
        <taxon>Bacillota</taxon>
        <taxon>Bacilli</taxon>
        <taxon>Lactobacillales</taxon>
        <taxon>Carnobacteriaceae</taxon>
        <taxon>Carnobacterium</taxon>
    </lineage>
</organism>
<proteinExistence type="predicted"/>
<keyword evidence="6" id="KW-0347">Helicase</keyword>
<keyword evidence="2" id="KW-0863">Zinc-finger</keyword>
<dbReference type="EMBL" id="NRPP01000017">
    <property type="protein sequence ID" value="TFJ24837.1"/>
    <property type="molecule type" value="Genomic_DNA"/>
</dbReference>
<name>A0A7Z8CYR9_CARDV</name>
<dbReference type="InterPro" id="IPR013663">
    <property type="entry name" value="Helicase_SWF/SNF/SWI_bac"/>
</dbReference>
<dbReference type="InterPro" id="IPR014001">
    <property type="entry name" value="Helicase_ATP-bd"/>
</dbReference>
<feature type="domain" description="Helicase C-terminal" evidence="5">
    <location>
        <begin position="906"/>
        <end position="1062"/>
    </location>
</feature>
<dbReference type="GO" id="GO:0005524">
    <property type="term" value="F:ATP binding"/>
    <property type="evidence" value="ECO:0007669"/>
    <property type="project" value="InterPro"/>
</dbReference>
<evidence type="ECO:0000259" key="5">
    <source>
        <dbReference type="PROSITE" id="PS51194"/>
    </source>
</evidence>
<dbReference type="SMART" id="SM00490">
    <property type="entry name" value="HELICc"/>
    <property type="match status" value="1"/>
</dbReference>
<dbReference type="Pfam" id="PF00176">
    <property type="entry name" value="SNF2-rel_dom"/>
    <property type="match status" value="1"/>
</dbReference>
<dbReference type="Pfam" id="PF08455">
    <property type="entry name" value="SNF2_assoc"/>
    <property type="match status" value="1"/>
</dbReference>
<dbReference type="InterPro" id="IPR038718">
    <property type="entry name" value="SNF2-like_sf"/>
</dbReference>
<protein>
    <submittedName>
        <fullName evidence="6">Helicase SNF2</fullName>
    </submittedName>
</protein>
<keyword evidence="2" id="KW-0862">Zinc</keyword>
<dbReference type="Gene3D" id="3.40.50.300">
    <property type="entry name" value="P-loop containing nucleotide triphosphate hydrolases"/>
    <property type="match status" value="1"/>
</dbReference>